<dbReference type="Proteomes" id="UP000765509">
    <property type="component" value="Unassembled WGS sequence"/>
</dbReference>
<reference evidence="2" key="1">
    <citation type="submission" date="2021-03" db="EMBL/GenBank/DDBJ databases">
        <title>Draft genome sequence of rust myrtle Austropuccinia psidii MF-1, a brazilian biotype.</title>
        <authorList>
            <person name="Quecine M.C."/>
            <person name="Pachon D.M.R."/>
            <person name="Bonatelli M.L."/>
            <person name="Correr F.H."/>
            <person name="Franceschini L.M."/>
            <person name="Leite T.F."/>
            <person name="Margarido G.R.A."/>
            <person name="Almeida C.A."/>
            <person name="Ferrarezi J.A."/>
            <person name="Labate C.A."/>
        </authorList>
    </citation>
    <scope>NUCLEOTIDE SEQUENCE</scope>
    <source>
        <strain evidence="2">MF-1</strain>
    </source>
</reference>
<dbReference type="OrthoDB" id="5544375at2759"/>
<dbReference type="InterPro" id="IPR012471">
    <property type="entry name" value="DUF1690"/>
</dbReference>
<feature type="region of interest" description="Disordered" evidence="1">
    <location>
        <begin position="87"/>
        <end position="106"/>
    </location>
</feature>
<accession>A0A9Q3HQI6</accession>
<comment type="caution">
    <text evidence="2">The sequence shown here is derived from an EMBL/GenBank/DDBJ whole genome shotgun (WGS) entry which is preliminary data.</text>
</comment>
<name>A0A9Q3HQI6_9BASI</name>
<sequence length="181" mass="20176">MGSGNSKTCHLQSKDGSGGSDGLEQVYHNPKSQVQLQPTLIEELAGISDGPPSALRQAQLDSSIQHKLQADLARLKKMEQEVDSKVREAFNQQSSSKTAQTDGNAKSSVQLMEELSKVREKVHQHRSKNNTELLPEITKARDEVTACLQQNQRQPLNCTEEVENFTRVARNFESKFVISMQ</sequence>
<proteinExistence type="predicted"/>
<dbReference type="Pfam" id="PF07956">
    <property type="entry name" value="DUF1690"/>
    <property type="match status" value="1"/>
</dbReference>
<gene>
    <name evidence="2" type="ORF">O181_053806</name>
</gene>
<protein>
    <submittedName>
        <fullName evidence="2">Uncharacterized protein</fullName>
    </submittedName>
</protein>
<evidence type="ECO:0000313" key="2">
    <source>
        <dbReference type="EMBL" id="MBW0514091.1"/>
    </source>
</evidence>
<evidence type="ECO:0000313" key="3">
    <source>
        <dbReference type="Proteomes" id="UP000765509"/>
    </source>
</evidence>
<keyword evidence="3" id="KW-1185">Reference proteome</keyword>
<feature type="compositionally biased region" description="Polar residues" evidence="1">
    <location>
        <begin position="90"/>
        <end position="106"/>
    </location>
</feature>
<dbReference type="EMBL" id="AVOT02023812">
    <property type="protein sequence ID" value="MBW0514091.1"/>
    <property type="molecule type" value="Genomic_DNA"/>
</dbReference>
<feature type="compositionally biased region" description="Polar residues" evidence="1">
    <location>
        <begin position="1"/>
        <end position="15"/>
    </location>
</feature>
<dbReference type="AlphaFoldDB" id="A0A9Q3HQI6"/>
<feature type="region of interest" description="Disordered" evidence="1">
    <location>
        <begin position="1"/>
        <end position="31"/>
    </location>
</feature>
<organism evidence="2 3">
    <name type="scientific">Austropuccinia psidii MF-1</name>
    <dbReference type="NCBI Taxonomy" id="1389203"/>
    <lineage>
        <taxon>Eukaryota</taxon>
        <taxon>Fungi</taxon>
        <taxon>Dikarya</taxon>
        <taxon>Basidiomycota</taxon>
        <taxon>Pucciniomycotina</taxon>
        <taxon>Pucciniomycetes</taxon>
        <taxon>Pucciniales</taxon>
        <taxon>Sphaerophragmiaceae</taxon>
        <taxon>Austropuccinia</taxon>
    </lineage>
</organism>
<evidence type="ECO:0000256" key="1">
    <source>
        <dbReference type="SAM" id="MobiDB-lite"/>
    </source>
</evidence>